<reference evidence="7" key="1">
    <citation type="journal article" date="2019" name="Int. J. Syst. Evol. Microbiol.">
        <title>The Global Catalogue of Microorganisms (GCM) 10K type strain sequencing project: providing services to taxonomists for standard genome sequencing and annotation.</title>
        <authorList>
            <consortium name="The Broad Institute Genomics Platform"/>
            <consortium name="The Broad Institute Genome Sequencing Center for Infectious Disease"/>
            <person name="Wu L."/>
            <person name="Ma J."/>
        </authorList>
    </citation>
    <scope>NUCLEOTIDE SEQUENCE [LARGE SCALE GENOMIC DNA]</scope>
    <source>
        <strain evidence="7">CGMCC 4.7204</strain>
    </source>
</reference>
<dbReference type="PROSITE" id="PS50977">
    <property type="entry name" value="HTH_TETR_2"/>
    <property type="match status" value="1"/>
</dbReference>
<evidence type="ECO:0000313" key="6">
    <source>
        <dbReference type="EMBL" id="MFC4126740.1"/>
    </source>
</evidence>
<proteinExistence type="predicted"/>
<protein>
    <submittedName>
        <fullName evidence="6">TetR family transcriptional regulator C-terminal domain-containing protein</fullName>
    </submittedName>
</protein>
<accession>A0ABV8L903</accession>
<evidence type="ECO:0000256" key="2">
    <source>
        <dbReference type="ARBA" id="ARBA00023125"/>
    </source>
</evidence>
<dbReference type="Proteomes" id="UP001595767">
    <property type="component" value="Unassembled WGS sequence"/>
</dbReference>
<organism evidence="6 7">
    <name type="scientific">Nocardia rhizosphaerae</name>
    <dbReference type="NCBI Taxonomy" id="1691571"/>
    <lineage>
        <taxon>Bacteria</taxon>
        <taxon>Bacillati</taxon>
        <taxon>Actinomycetota</taxon>
        <taxon>Actinomycetes</taxon>
        <taxon>Mycobacteriales</taxon>
        <taxon>Nocardiaceae</taxon>
        <taxon>Nocardia</taxon>
    </lineage>
</organism>
<dbReference type="SUPFAM" id="SSF48498">
    <property type="entry name" value="Tetracyclin repressor-like, C-terminal domain"/>
    <property type="match status" value="1"/>
</dbReference>
<evidence type="ECO:0000256" key="1">
    <source>
        <dbReference type="ARBA" id="ARBA00023015"/>
    </source>
</evidence>
<evidence type="ECO:0000313" key="7">
    <source>
        <dbReference type="Proteomes" id="UP001595767"/>
    </source>
</evidence>
<dbReference type="SUPFAM" id="SSF46689">
    <property type="entry name" value="Homeodomain-like"/>
    <property type="match status" value="1"/>
</dbReference>
<dbReference type="PANTHER" id="PTHR47506">
    <property type="entry name" value="TRANSCRIPTIONAL REGULATORY PROTEIN"/>
    <property type="match status" value="1"/>
</dbReference>
<keyword evidence="1" id="KW-0805">Transcription regulation</keyword>
<dbReference type="InterPro" id="IPR036271">
    <property type="entry name" value="Tet_transcr_reg_TetR-rel_C_sf"/>
</dbReference>
<dbReference type="Gene3D" id="1.10.357.10">
    <property type="entry name" value="Tetracycline Repressor, domain 2"/>
    <property type="match status" value="1"/>
</dbReference>
<dbReference type="Pfam" id="PF00440">
    <property type="entry name" value="TetR_N"/>
    <property type="match status" value="1"/>
</dbReference>
<dbReference type="Pfam" id="PF16925">
    <property type="entry name" value="TetR_C_13"/>
    <property type="match status" value="1"/>
</dbReference>
<gene>
    <name evidence="6" type="ORF">ACFOW8_17520</name>
</gene>
<evidence type="ECO:0000256" key="3">
    <source>
        <dbReference type="ARBA" id="ARBA00023163"/>
    </source>
</evidence>
<sequence>MARPRRSDDTRALLIEEGAAGLLFNGYHGTGIKQVLDKVGVPKGSFYNYFDSKESFAQAVIEHHSLCVQRNLAEAFVGAPDALTGLRRFFARLTDDFVAAEYTGGCLIANLGGELEGSEVLRGALSDAWATWRDGVAAALRTAQAEGAVRADIDAADLADLLLESWEGAVIRMKLDRTVAPLDKCLRRLLDDYFRPDRASVAV</sequence>
<name>A0ABV8L903_9NOCA</name>
<dbReference type="InterPro" id="IPR011075">
    <property type="entry name" value="TetR_C"/>
</dbReference>
<dbReference type="InterPro" id="IPR001647">
    <property type="entry name" value="HTH_TetR"/>
</dbReference>
<keyword evidence="7" id="KW-1185">Reference proteome</keyword>
<comment type="caution">
    <text evidence="6">The sequence shown here is derived from an EMBL/GenBank/DDBJ whole genome shotgun (WGS) entry which is preliminary data.</text>
</comment>
<dbReference type="EMBL" id="JBHSBA010000007">
    <property type="protein sequence ID" value="MFC4126740.1"/>
    <property type="molecule type" value="Genomic_DNA"/>
</dbReference>
<keyword evidence="2 4" id="KW-0238">DNA-binding</keyword>
<evidence type="ECO:0000259" key="5">
    <source>
        <dbReference type="PROSITE" id="PS50977"/>
    </source>
</evidence>
<dbReference type="PANTHER" id="PTHR47506:SF6">
    <property type="entry name" value="HTH-TYPE TRANSCRIPTIONAL REPRESSOR NEMR"/>
    <property type="match status" value="1"/>
</dbReference>
<feature type="domain" description="HTH tetR-type" evidence="5">
    <location>
        <begin position="8"/>
        <end position="68"/>
    </location>
</feature>
<dbReference type="RefSeq" id="WP_378551688.1">
    <property type="nucleotide sequence ID" value="NZ_JBHSBA010000007.1"/>
</dbReference>
<feature type="DNA-binding region" description="H-T-H motif" evidence="4">
    <location>
        <begin position="31"/>
        <end position="50"/>
    </location>
</feature>
<dbReference type="InterPro" id="IPR009057">
    <property type="entry name" value="Homeodomain-like_sf"/>
</dbReference>
<evidence type="ECO:0000256" key="4">
    <source>
        <dbReference type="PROSITE-ProRule" id="PRU00335"/>
    </source>
</evidence>
<keyword evidence="3" id="KW-0804">Transcription</keyword>